<organism evidence="1 2">
    <name type="scientific">Nocardia pseudobrasiliensis</name>
    <dbReference type="NCBI Taxonomy" id="45979"/>
    <lineage>
        <taxon>Bacteria</taxon>
        <taxon>Bacillati</taxon>
        <taxon>Actinomycetota</taxon>
        <taxon>Actinomycetes</taxon>
        <taxon>Mycobacteriales</taxon>
        <taxon>Nocardiaceae</taxon>
        <taxon>Nocardia</taxon>
    </lineage>
</organism>
<gene>
    <name evidence="1" type="ORF">DFR76_101635</name>
</gene>
<evidence type="ECO:0000313" key="2">
    <source>
        <dbReference type="Proteomes" id="UP000254869"/>
    </source>
</evidence>
<keyword evidence="1" id="KW-0378">Hydrolase</keyword>
<dbReference type="SUPFAM" id="SSF54197">
    <property type="entry name" value="HIT-like"/>
    <property type="match status" value="1"/>
</dbReference>
<accession>A0A370IEE3</accession>
<comment type="caution">
    <text evidence="1">The sequence shown here is derived from an EMBL/GenBank/DDBJ whole genome shotgun (WGS) entry which is preliminary data.</text>
</comment>
<dbReference type="Gene3D" id="3.30.428.10">
    <property type="entry name" value="HIT-like"/>
    <property type="match status" value="1"/>
</dbReference>
<dbReference type="Proteomes" id="UP000254869">
    <property type="component" value="Unassembled WGS sequence"/>
</dbReference>
<sequence>MDQTGSPNMTTTDCFLCGILLGASTALPWHDRILMSLEGVGYAVCALGALAPGHVLVVPEEHWTSTSTIFEGACAFSVFAMQVLGRVEAIFGPTTVFEHGTCPGDVRRSACVTHAHLQLIPGIFSLATLAHERPRRSLPSLTDFIGSGREPSGYVMYQEPGSAVHFMADPQISQIVRRHIAAKLGHPFEWDYLTFPNDRFISQTIDAFLPAGT</sequence>
<protein>
    <submittedName>
        <fullName evidence="1">Diadenosine tetraphosphate (Ap4A) HIT family hydrolase</fullName>
    </submittedName>
</protein>
<dbReference type="GO" id="GO:0016787">
    <property type="term" value="F:hydrolase activity"/>
    <property type="evidence" value="ECO:0007669"/>
    <property type="project" value="UniProtKB-KW"/>
</dbReference>
<dbReference type="EMBL" id="QQBC01000001">
    <property type="protein sequence ID" value="RDI69097.1"/>
    <property type="molecule type" value="Genomic_DNA"/>
</dbReference>
<proteinExistence type="predicted"/>
<dbReference type="STRING" id="1210086.GCA_001613105_00489"/>
<dbReference type="InterPro" id="IPR036265">
    <property type="entry name" value="HIT-like_sf"/>
</dbReference>
<dbReference type="AlphaFoldDB" id="A0A370IEE3"/>
<name>A0A370IEE3_9NOCA</name>
<evidence type="ECO:0000313" key="1">
    <source>
        <dbReference type="EMBL" id="RDI69097.1"/>
    </source>
</evidence>
<keyword evidence="2" id="KW-1185">Reference proteome</keyword>
<reference evidence="1 2" key="1">
    <citation type="submission" date="2018-07" db="EMBL/GenBank/DDBJ databases">
        <title>Genomic Encyclopedia of Type Strains, Phase IV (KMG-IV): sequencing the most valuable type-strain genomes for metagenomic binning, comparative biology and taxonomic classification.</title>
        <authorList>
            <person name="Goeker M."/>
        </authorList>
    </citation>
    <scope>NUCLEOTIDE SEQUENCE [LARGE SCALE GENOMIC DNA]</scope>
    <source>
        <strain evidence="1 2">DSM 44290</strain>
    </source>
</reference>